<protein>
    <submittedName>
        <fullName evidence="2">Uncharacterized protein</fullName>
    </submittedName>
</protein>
<gene>
    <name evidence="2" type="ORF">HZZ10_03190</name>
</gene>
<name>A0A853EPI9_9MICO</name>
<evidence type="ECO:0000313" key="3">
    <source>
        <dbReference type="Proteomes" id="UP000561011"/>
    </source>
</evidence>
<comment type="caution">
    <text evidence="2">The sequence shown here is derived from an EMBL/GenBank/DDBJ whole genome shotgun (WGS) entry which is preliminary data.</text>
</comment>
<dbReference type="RefSeq" id="WP_179912382.1">
    <property type="nucleotide sequence ID" value="NZ_JACBYE010000004.1"/>
</dbReference>
<reference evidence="2 3" key="1">
    <citation type="submission" date="2020-07" db="EMBL/GenBank/DDBJ databases">
        <title>MOT database genomes.</title>
        <authorList>
            <person name="Joseph S."/>
            <person name="Aduse-Opoku J."/>
            <person name="Hashim A."/>
            <person name="Wade W."/>
            <person name="Curtis M."/>
        </authorList>
    </citation>
    <scope>NUCLEOTIDE SEQUENCE [LARGE SCALE GENOMIC DNA]</scope>
    <source>
        <strain evidence="2 3">DSM 100099</strain>
    </source>
</reference>
<keyword evidence="3" id="KW-1185">Reference proteome</keyword>
<organism evidence="2 3">
    <name type="scientific">Sanguibacter inulinus</name>
    <dbReference type="NCBI Taxonomy" id="60922"/>
    <lineage>
        <taxon>Bacteria</taxon>
        <taxon>Bacillati</taxon>
        <taxon>Actinomycetota</taxon>
        <taxon>Actinomycetes</taxon>
        <taxon>Micrococcales</taxon>
        <taxon>Sanguibacteraceae</taxon>
        <taxon>Sanguibacter</taxon>
    </lineage>
</organism>
<feature type="region of interest" description="Disordered" evidence="1">
    <location>
        <begin position="246"/>
        <end position="286"/>
    </location>
</feature>
<proteinExistence type="predicted"/>
<dbReference type="EMBL" id="JACBYE010000004">
    <property type="protein sequence ID" value="NYS92535.1"/>
    <property type="molecule type" value="Genomic_DNA"/>
</dbReference>
<evidence type="ECO:0000313" key="2">
    <source>
        <dbReference type="EMBL" id="NYS92535.1"/>
    </source>
</evidence>
<dbReference type="Proteomes" id="UP000561011">
    <property type="component" value="Unassembled WGS sequence"/>
</dbReference>
<accession>A0A853EPI9</accession>
<evidence type="ECO:0000256" key="1">
    <source>
        <dbReference type="SAM" id="MobiDB-lite"/>
    </source>
</evidence>
<sequence length="286" mass="31839">MAFKTVAMPFVGAPQTGDRFWDEGFLFLVPTLPAIAWAYPIRVDMYLQQTDGLDRVSCSPWLMNSPSEIRGTPSVLNAEFNFPDTAAWSQFSVGNFGPIPPEPRYLGLLSERSTWSRNRVQISSVTLTYTAEEDPGDAGTIELTKNVEGADLRDLTGVGFPVFARNDREEVIGFPEVTWRGELEPVQIVISRGLVTFEEQLDGLPTTIGNRRARWREPIFDPPFVEVNPGGIYPVTVTNRVTYPGGMWNTRQRQGATGVTGGWPLRQRQNGGATGSWPLRQRQTGM</sequence>
<dbReference type="AlphaFoldDB" id="A0A853EPI9"/>